<protein>
    <submittedName>
        <fullName evidence="1">Uncharacterized protein</fullName>
    </submittedName>
</protein>
<sequence length="203" mass="23505">MPWSQYPDKSDFTKLPEQFSDRLNGQFFKRKFRGNNCPRWQSLIILRQRISTSKLDDVATGETRSGSSILLPKSEKSASSLLEPRLSKDKLTSLSMEEILSRVSDFLIGAEFEIYLQKYWVGPVIDLLKNLYKKYVKDVVCHKDNIKVGNITIICIPSNFWNNYNLRVLMTANESDARMSCYNTGYIKQSSGKRLRRNSRTID</sequence>
<dbReference type="AlphaFoldDB" id="A0A8J2HAP0"/>
<reference evidence="1" key="1">
    <citation type="submission" date="2021-04" db="EMBL/GenBank/DDBJ databases">
        <authorList>
            <person name="Chebbi M.A.C M."/>
        </authorList>
    </citation>
    <scope>NUCLEOTIDE SEQUENCE</scope>
</reference>
<dbReference type="Proteomes" id="UP000786811">
    <property type="component" value="Unassembled WGS sequence"/>
</dbReference>
<evidence type="ECO:0000313" key="2">
    <source>
        <dbReference type="Proteomes" id="UP000786811"/>
    </source>
</evidence>
<accession>A0A8J2HAP0</accession>
<feature type="non-terminal residue" evidence="1">
    <location>
        <position position="203"/>
    </location>
</feature>
<comment type="caution">
    <text evidence="1">The sequence shown here is derived from an EMBL/GenBank/DDBJ whole genome shotgun (WGS) entry which is preliminary data.</text>
</comment>
<gene>
    <name evidence="1" type="ORF">HICCMSTLAB_LOCUS4843</name>
</gene>
<evidence type="ECO:0000313" key="1">
    <source>
        <dbReference type="EMBL" id="CAG5088437.1"/>
    </source>
</evidence>
<dbReference type="EMBL" id="CAJNRD030001119">
    <property type="protein sequence ID" value="CAG5088437.1"/>
    <property type="molecule type" value="Genomic_DNA"/>
</dbReference>
<name>A0A8J2HAP0_COTCN</name>
<organism evidence="1 2">
    <name type="scientific">Cotesia congregata</name>
    <name type="common">Parasitoid wasp</name>
    <name type="synonym">Apanteles congregatus</name>
    <dbReference type="NCBI Taxonomy" id="51543"/>
    <lineage>
        <taxon>Eukaryota</taxon>
        <taxon>Metazoa</taxon>
        <taxon>Ecdysozoa</taxon>
        <taxon>Arthropoda</taxon>
        <taxon>Hexapoda</taxon>
        <taxon>Insecta</taxon>
        <taxon>Pterygota</taxon>
        <taxon>Neoptera</taxon>
        <taxon>Endopterygota</taxon>
        <taxon>Hymenoptera</taxon>
        <taxon>Apocrita</taxon>
        <taxon>Ichneumonoidea</taxon>
        <taxon>Braconidae</taxon>
        <taxon>Microgastrinae</taxon>
        <taxon>Cotesia</taxon>
    </lineage>
</organism>
<keyword evidence="2" id="KW-1185">Reference proteome</keyword>
<proteinExistence type="predicted"/>